<evidence type="ECO:0000313" key="1">
    <source>
        <dbReference type="EMBL" id="RNA25153.1"/>
    </source>
</evidence>
<accession>A0A3M7RNJ9</accession>
<dbReference type="AlphaFoldDB" id="A0A3M7RNJ9"/>
<dbReference type="PANTHER" id="PTHR12517">
    <property type="entry name" value="VACUOLAR PROTEIN SORTING-ASSOCIATED PROTEIN 13B"/>
    <property type="match status" value="1"/>
</dbReference>
<dbReference type="EMBL" id="REGN01002970">
    <property type="protein sequence ID" value="RNA25153.1"/>
    <property type="molecule type" value="Genomic_DNA"/>
</dbReference>
<organism evidence="1 2">
    <name type="scientific">Brachionus plicatilis</name>
    <name type="common">Marine rotifer</name>
    <name type="synonym">Brachionus muelleri</name>
    <dbReference type="NCBI Taxonomy" id="10195"/>
    <lineage>
        <taxon>Eukaryota</taxon>
        <taxon>Metazoa</taxon>
        <taxon>Spiralia</taxon>
        <taxon>Gnathifera</taxon>
        <taxon>Rotifera</taxon>
        <taxon>Eurotatoria</taxon>
        <taxon>Monogononta</taxon>
        <taxon>Pseudotrocha</taxon>
        <taxon>Ploima</taxon>
        <taxon>Brachionidae</taxon>
        <taxon>Brachionus</taxon>
    </lineage>
</organism>
<dbReference type="InterPro" id="IPR039782">
    <property type="entry name" value="VPS13B"/>
</dbReference>
<name>A0A3M7RNJ9_BRAPC</name>
<comment type="caution">
    <text evidence="1">The sequence shown here is derived from an EMBL/GenBank/DDBJ whole genome shotgun (WGS) entry which is preliminary data.</text>
</comment>
<keyword evidence="2" id="KW-1185">Reference proteome</keyword>
<feature type="non-terminal residue" evidence="1">
    <location>
        <position position="1"/>
    </location>
</feature>
<reference evidence="1 2" key="1">
    <citation type="journal article" date="2018" name="Sci. Rep.">
        <title>Genomic signatures of local adaptation to the degree of environmental predictability in rotifers.</title>
        <authorList>
            <person name="Franch-Gras L."/>
            <person name="Hahn C."/>
            <person name="Garcia-Roger E.M."/>
            <person name="Carmona M.J."/>
            <person name="Serra M."/>
            <person name="Gomez A."/>
        </authorList>
    </citation>
    <scope>NUCLEOTIDE SEQUENCE [LARGE SCALE GENOMIC DNA]</scope>
    <source>
        <strain evidence="1">HYR1</strain>
    </source>
</reference>
<protein>
    <submittedName>
        <fullName evidence="1">Vacuolar sorting-associated 13B isoform X1</fullName>
    </submittedName>
</protein>
<proteinExistence type="predicted"/>
<dbReference type="Proteomes" id="UP000276133">
    <property type="component" value="Unassembled WGS sequence"/>
</dbReference>
<gene>
    <name evidence="1" type="ORF">BpHYR1_003785</name>
</gene>
<evidence type="ECO:0000313" key="2">
    <source>
        <dbReference type="Proteomes" id="UP000276133"/>
    </source>
</evidence>
<sequence>IFIRAGYEDIEEKTFHYLSNSLFDISVDSGIGSESIDPNKNEKSRDKNGNVDENYGVRRFGAVFMDYLCVEDTASKEPSEDVDIELSTNQADIFSLYFIFYSVEINVSANLVHRLCKIYECCLNHQYTEPYSRFQKLKSESNSSFVESVESVDQIGTQSPIKKARQFEKHTPIRMTNFIFKQPLIKFYPYSHFLIAPIASQDVNFECFFKLDLNYLYFNITRPVDEKSLFDVVSKLPSPSKKLVYDSYTHNQFTVRVFLFKKKKISYQKIKIVEFFNFFKFIL</sequence>
<dbReference type="OrthoDB" id="445152at2759"/>
<dbReference type="STRING" id="10195.A0A3M7RNJ9"/>
<dbReference type="PANTHER" id="PTHR12517:SF0">
    <property type="entry name" value="INTERMEMBRANE LIPID TRANSFER PROTEIN VPS13B"/>
    <property type="match status" value="1"/>
</dbReference>